<dbReference type="CDD" id="cd00082">
    <property type="entry name" value="HisKA"/>
    <property type="match status" value="1"/>
</dbReference>
<keyword evidence="5" id="KW-0808">Transferase</keyword>
<dbReference type="InterPro" id="IPR004358">
    <property type="entry name" value="Sig_transdc_His_kin-like_C"/>
</dbReference>
<dbReference type="SMART" id="SM01080">
    <property type="entry name" value="CHASE2"/>
    <property type="match status" value="1"/>
</dbReference>
<dbReference type="InterPro" id="IPR003594">
    <property type="entry name" value="HATPase_dom"/>
</dbReference>
<dbReference type="SUPFAM" id="SSF55874">
    <property type="entry name" value="ATPase domain of HSP90 chaperone/DNA topoisomerase II/histidine kinase"/>
    <property type="match status" value="1"/>
</dbReference>
<evidence type="ECO:0000256" key="9">
    <source>
        <dbReference type="ARBA" id="ARBA00023136"/>
    </source>
</evidence>
<proteinExistence type="predicted"/>
<feature type="transmembrane region" description="Helical" evidence="10">
    <location>
        <begin position="332"/>
        <end position="350"/>
    </location>
</feature>
<keyword evidence="6 10" id="KW-0812">Transmembrane</keyword>
<reference evidence="12 13" key="1">
    <citation type="submission" date="2018-11" db="EMBL/GenBank/DDBJ databases">
        <title>The genome of Variovorax sp T529.</title>
        <authorList>
            <person name="Gao J."/>
        </authorList>
    </citation>
    <scope>NUCLEOTIDE SEQUENCE [LARGE SCALE GENOMIC DNA]</scope>
    <source>
        <strain evidence="12 13">T529</strain>
    </source>
</reference>
<dbReference type="GO" id="GO:0016020">
    <property type="term" value="C:membrane"/>
    <property type="evidence" value="ECO:0007669"/>
    <property type="project" value="UniProtKB-SubCell"/>
</dbReference>
<dbReference type="Proteomes" id="UP000271590">
    <property type="component" value="Unassembled WGS sequence"/>
</dbReference>
<organism evidence="12 13">
    <name type="scientific">Variovorax beijingensis</name>
    <dbReference type="NCBI Taxonomy" id="2496117"/>
    <lineage>
        <taxon>Bacteria</taxon>
        <taxon>Pseudomonadati</taxon>
        <taxon>Pseudomonadota</taxon>
        <taxon>Betaproteobacteria</taxon>
        <taxon>Burkholderiales</taxon>
        <taxon>Comamonadaceae</taxon>
        <taxon>Variovorax</taxon>
    </lineage>
</organism>
<dbReference type="InterPro" id="IPR050428">
    <property type="entry name" value="TCS_sensor_his_kinase"/>
</dbReference>
<evidence type="ECO:0000259" key="11">
    <source>
        <dbReference type="PROSITE" id="PS50109"/>
    </source>
</evidence>
<dbReference type="AlphaFoldDB" id="A0A3P3EAR9"/>
<dbReference type="PANTHER" id="PTHR45436:SF5">
    <property type="entry name" value="SENSOR HISTIDINE KINASE TRCS"/>
    <property type="match status" value="1"/>
</dbReference>
<evidence type="ECO:0000313" key="12">
    <source>
        <dbReference type="EMBL" id="RRH82792.1"/>
    </source>
</evidence>
<keyword evidence="8 10" id="KW-1133">Transmembrane helix</keyword>
<comment type="caution">
    <text evidence="12">The sequence shown here is derived from an EMBL/GenBank/DDBJ whole genome shotgun (WGS) entry which is preliminary data.</text>
</comment>
<evidence type="ECO:0000256" key="3">
    <source>
        <dbReference type="ARBA" id="ARBA00012438"/>
    </source>
</evidence>
<comment type="subcellular location">
    <subcellularLocation>
        <location evidence="2">Membrane</location>
    </subcellularLocation>
</comment>
<sequence length="650" mass="70926">MTAGIESARARVLWREWIACLLIVLTFAGLVQRYGILERVDLAVYDELLRLDAKPAHSDILIVAVDDASLQALGRWPWPREFHTQLLQRLAAAVPRAVAFDMLFTEAASEPGADLRLAGALGLMKAVSPVFLPMTVRTPLVTGRTPEVLAPLPVLEQAVTGLGHIHVELDNDSVARSLYLHEGNAGHRWPALSLALAQVSDADKPADGPDEPQDGTGWLRGSRILIPFSGPPGHYKTVSYVSVLNGEVPDAALRGKTILIGLTATGIGDQYPTPFSSGSGLMPGVEINAAALDGLLRDRSLIPVRPWLQAVISALALLGWMIWLWRAGPRASLLGLSAFGVLAMLITTVLQMGLRWWLPVGSWMLGALLGYLLWSWRRLAVLLADLSLRADAMLPGSTQPKRDGWQQVVDALDRALQAKHHAERRRTEALQLLSHDLRAPQSAVLALLRTQPPHRGEDALLYERIERQVRTTLSLADDFVLHLRAEGEEYVREEVDLAQLLTEVYERVWPLVKEKGIRLTLTLPEFNDDAPGCWLCVEPRLLGRALFNLAENAVKYSSAGSHTDLALVWTPGQVPVVTVSDQGDGIPASALPTLFERYSRLEQNGGVAGHGLGLSLVKTVIERHGGSIEVRSAHGKGTVFSITFHENDGA</sequence>
<gene>
    <name evidence="12" type="ORF">EH244_26220</name>
</gene>
<dbReference type="EC" id="2.7.13.3" evidence="3"/>
<dbReference type="EMBL" id="RQXU01000023">
    <property type="protein sequence ID" value="RRH82792.1"/>
    <property type="molecule type" value="Genomic_DNA"/>
</dbReference>
<dbReference type="PANTHER" id="PTHR45436">
    <property type="entry name" value="SENSOR HISTIDINE KINASE YKOH"/>
    <property type="match status" value="1"/>
</dbReference>
<comment type="catalytic activity">
    <reaction evidence="1">
        <text>ATP + protein L-histidine = ADP + protein N-phospho-L-histidine.</text>
        <dbReference type="EC" id="2.7.13.3"/>
    </reaction>
</comment>
<dbReference type="Pfam" id="PF02518">
    <property type="entry name" value="HATPase_c"/>
    <property type="match status" value="1"/>
</dbReference>
<evidence type="ECO:0000313" key="13">
    <source>
        <dbReference type="Proteomes" id="UP000271590"/>
    </source>
</evidence>
<dbReference type="SMART" id="SM00387">
    <property type="entry name" value="HATPase_c"/>
    <property type="match status" value="1"/>
</dbReference>
<dbReference type="Gene3D" id="1.10.287.130">
    <property type="match status" value="1"/>
</dbReference>
<evidence type="ECO:0000256" key="10">
    <source>
        <dbReference type="SAM" id="Phobius"/>
    </source>
</evidence>
<evidence type="ECO:0000256" key="2">
    <source>
        <dbReference type="ARBA" id="ARBA00004370"/>
    </source>
</evidence>
<evidence type="ECO:0000256" key="1">
    <source>
        <dbReference type="ARBA" id="ARBA00000085"/>
    </source>
</evidence>
<keyword evidence="7" id="KW-0418">Kinase</keyword>
<evidence type="ECO:0000256" key="5">
    <source>
        <dbReference type="ARBA" id="ARBA00022679"/>
    </source>
</evidence>
<name>A0A3P3EAR9_9BURK</name>
<keyword evidence="9 10" id="KW-0472">Membrane</keyword>
<dbReference type="GO" id="GO:0000155">
    <property type="term" value="F:phosphorelay sensor kinase activity"/>
    <property type="evidence" value="ECO:0007669"/>
    <property type="project" value="InterPro"/>
</dbReference>
<dbReference type="InterPro" id="IPR007890">
    <property type="entry name" value="CHASE2"/>
</dbReference>
<evidence type="ECO:0000256" key="6">
    <source>
        <dbReference type="ARBA" id="ARBA00022692"/>
    </source>
</evidence>
<feature type="transmembrane region" description="Helical" evidence="10">
    <location>
        <begin position="307"/>
        <end position="325"/>
    </location>
</feature>
<dbReference type="RefSeq" id="WP_124961234.1">
    <property type="nucleotide sequence ID" value="NZ_RQXU01000023.1"/>
</dbReference>
<dbReference type="Gene3D" id="3.30.565.10">
    <property type="entry name" value="Histidine kinase-like ATPase, C-terminal domain"/>
    <property type="match status" value="1"/>
</dbReference>
<dbReference type="InterPro" id="IPR003661">
    <property type="entry name" value="HisK_dim/P_dom"/>
</dbReference>
<dbReference type="InterPro" id="IPR005467">
    <property type="entry name" value="His_kinase_dom"/>
</dbReference>
<keyword evidence="4" id="KW-0597">Phosphoprotein</keyword>
<dbReference type="CDD" id="cd00075">
    <property type="entry name" value="HATPase"/>
    <property type="match status" value="1"/>
</dbReference>
<dbReference type="Pfam" id="PF05226">
    <property type="entry name" value="CHASE2"/>
    <property type="match status" value="1"/>
</dbReference>
<feature type="transmembrane region" description="Helical" evidence="10">
    <location>
        <begin position="12"/>
        <end position="31"/>
    </location>
</feature>
<dbReference type="InterPro" id="IPR036890">
    <property type="entry name" value="HATPase_C_sf"/>
</dbReference>
<evidence type="ECO:0000256" key="8">
    <source>
        <dbReference type="ARBA" id="ARBA00022989"/>
    </source>
</evidence>
<evidence type="ECO:0000256" key="7">
    <source>
        <dbReference type="ARBA" id="ARBA00022777"/>
    </source>
</evidence>
<protein>
    <recommendedName>
        <fullName evidence="3">histidine kinase</fullName>
        <ecNumber evidence="3">2.7.13.3</ecNumber>
    </recommendedName>
</protein>
<accession>A0A3P3EAR9</accession>
<dbReference type="PROSITE" id="PS50109">
    <property type="entry name" value="HIS_KIN"/>
    <property type="match status" value="1"/>
</dbReference>
<feature type="domain" description="Histidine kinase" evidence="11">
    <location>
        <begin position="432"/>
        <end position="648"/>
    </location>
</feature>
<evidence type="ECO:0000256" key="4">
    <source>
        <dbReference type="ARBA" id="ARBA00022553"/>
    </source>
</evidence>
<dbReference type="PRINTS" id="PR00344">
    <property type="entry name" value="BCTRLSENSOR"/>
</dbReference>